<evidence type="ECO:0000256" key="2">
    <source>
        <dbReference type="SAM" id="Phobius"/>
    </source>
</evidence>
<organism evidence="3">
    <name type="scientific">hydrothermal vent metagenome</name>
    <dbReference type="NCBI Taxonomy" id="652676"/>
    <lineage>
        <taxon>unclassified sequences</taxon>
        <taxon>metagenomes</taxon>
        <taxon>ecological metagenomes</taxon>
    </lineage>
</organism>
<evidence type="ECO:0008006" key="4">
    <source>
        <dbReference type="Google" id="ProtNLM"/>
    </source>
</evidence>
<sequence>MTFAESITTCFSKYATFTGRAARPEYWWFALFTFAGSFALSAFAGFDTEGISPPEAIFTLATLLPGLAVTVRRLHDTNRSAWYLFILLIPFGVFVLLWMFTNAGSPSPNTYGEPPDFPIDGFEATAPSNLDDPPQFR</sequence>
<keyword evidence="2" id="KW-1133">Transmembrane helix</keyword>
<dbReference type="GO" id="GO:0005886">
    <property type="term" value="C:plasma membrane"/>
    <property type="evidence" value="ECO:0007669"/>
    <property type="project" value="TreeGrafter"/>
</dbReference>
<accession>A0A3B0STF3</accession>
<feature type="region of interest" description="Disordered" evidence="1">
    <location>
        <begin position="109"/>
        <end position="137"/>
    </location>
</feature>
<dbReference type="PANTHER" id="PTHR34980:SF2">
    <property type="entry name" value="INNER MEMBRANE PROTEIN YHAH-RELATED"/>
    <property type="match status" value="1"/>
</dbReference>
<gene>
    <name evidence="3" type="ORF">MNBD_ACTINO02-83</name>
</gene>
<dbReference type="PANTHER" id="PTHR34980">
    <property type="entry name" value="INNER MEMBRANE PROTEIN-RELATED-RELATED"/>
    <property type="match status" value="1"/>
</dbReference>
<dbReference type="InterPro" id="IPR008523">
    <property type="entry name" value="DUF805"/>
</dbReference>
<keyword evidence="2" id="KW-0812">Transmembrane</keyword>
<evidence type="ECO:0000313" key="3">
    <source>
        <dbReference type="EMBL" id="VAV99733.1"/>
    </source>
</evidence>
<dbReference type="Pfam" id="PF05656">
    <property type="entry name" value="DUF805"/>
    <property type="match status" value="1"/>
</dbReference>
<keyword evidence="2" id="KW-0472">Membrane</keyword>
<feature type="transmembrane region" description="Helical" evidence="2">
    <location>
        <begin position="56"/>
        <end position="74"/>
    </location>
</feature>
<proteinExistence type="predicted"/>
<reference evidence="3" key="1">
    <citation type="submission" date="2018-06" db="EMBL/GenBank/DDBJ databases">
        <authorList>
            <person name="Zhirakovskaya E."/>
        </authorList>
    </citation>
    <scope>NUCLEOTIDE SEQUENCE</scope>
</reference>
<feature type="transmembrane region" description="Helical" evidence="2">
    <location>
        <begin position="81"/>
        <end position="100"/>
    </location>
</feature>
<feature type="transmembrane region" description="Helical" evidence="2">
    <location>
        <begin position="26"/>
        <end position="44"/>
    </location>
</feature>
<evidence type="ECO:0000256" key="1">
    <source>
        <dbReference type="SAM" id="MobiDB-lite"/>
    </source>
</evidence>
<name>A0A3B0STF3_9ZZZZ</name>
<dbReference type="AlphaFoldDB" id="A0A3B0STF3"/>
<dbReference type="EMBL" id="UOEK01000169">
    <property type="protein sequence ID" value="VAV99733.1"/>
    <property type="molecule type" value="Genomic_DNA"/>
</dbReference>
<protein>
    <recommendedName>
        <fullName evidence="4">Integral membrane protein</fullName>
    </recommendedName>
</protein>